<evidence type="ECO:0000313" key="18">
    <source>
        <dbReference type="EMBL" id="WMV22161.1"/>
    </source>
</evidence>
<dbReference type="Pfam" id="PF03129">
    <property type="entry name" value="HGTP_anticodon"/>
    <property type="match status" value="1"/>
</dbReference>
<evidence type="ECO:0000256" key="10">
    <source>
        <dbReference type="ARBA" id="ARBA00022917"/>
    </source>
</evidence>
<keyword evidence="8" id="KW-0547">Nucleotide-binding</keyword>
<dbReference type="NCBIfam" id="TIGR00442">
    <property type="entry name" value="hisS"/>
    <property type="match status" value="1"/>
</dbReference>
<comment type="subcellular location">
    <subcellularLocation>
        <location evidence="1">Endomembrane system</location>
    </subcellularLocation>
</comment>
<dbReference type="GO" id="GO:0006427">
    <property type="term" value="P:histidyl-tRNA aminoacylation"/>
    <property type="evidence" value="ECO:0007669"/>
    <property type="project" value="InterPro"/>
</dbReference>
<evidence type="ECO:0000256" key="11">
    <source>
        <dbReference type="ARBA" id="ARBA00022927"/>
    </source>
</evidence>
<dbReference type="EC" id="6.1.1.21" evidence="4"/>
<evidence type="ECO:0000256" key="6">
    <source>
        <dbReference type="ARBA" id="ARBA00022598"/>
    </source>
</evidence>
<dbReference type="SUPFAM" id="SSF55681">
    <property type="entry name" value="Class II aaRS and biotin synthetases"/>
    <property type="match status" value="1"/>
</dbReference>
<dbReference type="SUPFAM" id="SSF52954">
    <property type="entry name" value="Class II aaRS ABD-related"/>
    <property type="match status" value="1"/>
</dbReference>
<comment type="similarity">
    <text evidence="2">Belongs to the adaptor complexes large subunit family.</text>
</comment>
<dbReference type="GO" id="GO:0006896">
    <property type="term" value="P:Golgi to vacuole transport"/>
    <property type="evidence" value="ECO:0007669"/>
    <property type="project" value="TreeGrafter"/>
</dbReference>
<feature type="compositionally biased region" description="Basic and acidic residues" evidence="16">
    <location>
        <begin position="1378"/>
        <end position="1396"/>
    </location>
</feature>
<evidence type="ECO:0000256" key="2">
    <source>
        <dbReference type="ARBA" id="ARBA00006613"/>
    </source>
</evidence>
<evidence type="ECO:0000259" key="17">
    <source>
        <dbReference type="PROSITE" id="PS50862"/>
    </source>
</evidence>
<reference evidence="18" key="1">
    <citation type="submission" date="2023-08" db="EMBL/GenBank/DDBJ databases">
        <title>A de novo genome assembly of Solanum verrucosum Schlechtendal, a Mexican diploid species geographically isolated from the other diploid A-genome species in potato relatives.</title>
        <authorList>
            <person name="Hosaka K."/>
        </authorList>
    </citation>
    <scope>NUCLEOTIDE SEQUENCE</scope>
    <source>
        <tissue evidence="18">Young leaves</tissue>
    </source>
</reference>
<dbReference type="FunFam" id="3.30.930.10:FF:000054">
    <property type="entry name" value="Histidine--tRNA ligase chloroplastic/mitochondrial"/>
    <property type="match status" value="1"/>
</dbReference>
<dbReference type="Gene3D" id="3.40.50.800">
    <property type="entry name" value="Anticodon-binding domain"/>
    <property type="match status" value="1"/>
</dbReference>
<dbReference type="PANTHER" id="PTHR22781:SF12">
    <property type="entry name" value="AP-3 COMPLEX SUBUNIT DELTA-1"/>
    <property type="match status" value="1"/>
</dbReference>
<keyword evidence="11" id="KW-0653">Protein transport</keyword>
<comment type="similarity">
    <text evidence="3">Belongs to the class-II aminoacyl-tRNA synthetase family.</text>
</comment>
<dbReference type="InterPro" id="IPR041715">
    <property type="entry name" value="HisRS-like_core"/>
</dbReference>
<organism evidence="18 19">
    <name type="scientific">Solanum verrucosum</name>
    <dbReference type="NCBI Taxonomy" id="315347"/>
    <lineage>
        <taxon>Eukaryota</taxon>
        <taxon>Viridiplantae</taxon>
        <taxon>Streptophyta</taxon>
        <taxon>Embryophyta</taxon>
        <taxon>Tracheophyta</taxon>
        <taxon>Spermatophyta</taxon>
        <taxon>Magnoliopsida</taxon>
        <taxon>eudicotyledons</taxon>
        <taxon>Gunneridae</taxon>
        <taxon>Pentapetalae</taxon>
        <taxon>asterids</taxon>
        <taxon>lamiids</taxon>
        <taxon>Solanales</taxon>
        <taxon>Solanaceae</taxon>
        <taxon>Solanoideae</taxon>
        <taxon>Solaneae</taxon>
        <taxon>Solanum</taxon>
    </lineage>
</organism>
<dbReference type="Gene3D" id="3.30.930.10">
    <property type="entry name" value="Bira Bifunctional Protein, Domain 2"/>
    <property type="match status" value="1"/>
</dbReference>
<comment type="catalytic activity">
    <reaction evidence="15">
        <text>tRNA(His) + L-histidine + ATP = L-histidyl-tRNA(His) + AMP + diphosphate + H(+)</text>
        <dbReference type="Rhea" id="RHEA:17313"/>
        <dbReference type="Rhea" id="RHEA-COMP:9665"/>
        <dbReference type="Rhea" id="RHEA-COMP:9689"/>
        <dbReference type="ChEBI" id="CHEBI:15378"/>
        <dbReference type="ChEBI" id="CHEBI:30616"/>
        <dbReference type="ChEBI" id="CHEBI:33019"/>
        <dbReference type="ChEBI" id="CHEBI:57595"/>
        <dbReference type="ChEBI" id="CHEBI:78442"/>
        <dbReference type="ChEBI" id="CHEBI:78527"/>
        <dbReference type="ChEBI" id="CHEBI:456215"/>
        <dbReference type="EC" id="6.1.1.21"/>
    </reaction>
</comment>
<feature type="compositionally biased region" description="Basic residues" evidence="16">
    <location>
        <begin position="1437"/>
        <end position="1447"/>
    </location>
</feature>
<dbReference type="PANTHER" id="PTHR22781">
    <property type="entry name" value="DELTA ADAPTIN-RELATED"/>
    <property type="match status" value="1"/>
</dbReference>
<feature type="compositionally biased region" description="Basic and acidic residues" evidence="16">
    <location>
        <begin position="1422"/>
        <end position="1436"/>
    </location>
</feature>
<dbReference type="InterPro" id="IPR002553">
    <property type="entry name" value="Clathrin/coatomer_adapt-like_N"/>
</dbReference>
<dbReference type="InterPro" id="IPR016024">
    <property type="entry name" value="ARM-type_fold"/>
</dbReference>
<feature type="region of interest" description="Disordered" evidence="16">
    <location>
        <begin position="1356"/>
        <end position="1468"/>
    </location>
</feature>
<gene>
    <name evidence="18" type="ORF">MTR67_015546</name>
</gene>
<evidence type="ECO:0000256" key="13">
    <source>
        <dbReference type="ARBA" id="ARBA00023146"/>
    </source>
</evidence>
<dbReference type="Pfam" id="PF01602">
    <property type="entry name" value="Adaptin_N"/>
    <property type="match status" value="1"/>
</dbReference>
<dbReference type="InterPro" id="IPR045864">
    <property type="entry name" value="aa-tRNA-synth_II/BPL/LPL"/>
</dbReference>
<dbReference type="FunFam" id="3.40.50.800:FF:000017">
    <property type="entry name" value="Histidine--tRNA ligase chloroplastic/mitochondrial"/>
    <property type="match status" value="1"/>
</dbReference>
<evidence type="ECO:0000256" key="12">
    <source>
        <dbReference type="ARBA" id="ARBA00023136"/>
    </source>
</evidence>
<dbReference type="InterPro" id="IPR017105">
    <property type="entry name" value="AP3_complex_dsu"/>
</dbReference>
<keyword evidence="13" id="KW-0030">Aminoacyl-tRNA synthetase</keyword>
<dbReference type="HAMAP" id="MF_00127">
    <property type="entry name" value="His_tRNA_synth"/>
    <property type="match status" value="1"/>
</dbReference>
<accession>A0AAF0TK06</accession>
<keyword evidence="10" id="KW-0648">Protein biosynthesis</keyword>
<dbReference type="Gene3D" id="1.25.10.10">
    <property type="entry name" value="Leucine-rich Repeat Variant"/>
    <property type="match status" value="1"/>
</dbReference>
<dbReference type="InterPro" id="IPR006195">
    <property type="entry name" value="aa-tRNA-synth_II"/>
</dbReference>
<evidence type="ECO:0000256" key="1">
    <source>
        <dbReference type="ARBA" id="ARBA00004308"/>
    </source>
</evidence>
<dbReference type="GO" id="GO:0030123">
    <property type="term" value="C:AP-3 adaptor complex"/>
    <property type="evidence" value="ECO:0007669"/>
    <property type="project" value="InterPro"/>
</dbReference>
<name>A0AAF0TK06_SOLVR</name>
<dbReference type="CDD" id="cd00773">
    <property type="entry name" value="HisRS-like_core"/>
    <property type="match status" value="1"/>
</dbReference>
<evidence type="ECO:0000256" key="16">
    <source>
        <dbReference type="SAM" id="MobiDB-lite"/>
    </source>
</evidence>
<evidence type="ECO:0000256" key="8">
    <source>
        <dbReference type="ARBA" id="ARBA00022741"/>
    </source>
</evidence>
<evidence type="ECO:0000256" key="4">
    <source>
        <dbReference type="ARBA" id="ARBA00012815"/>
    </source>
</evidence>
<feature type="region of interest" description="Disordered" evidence="16">
    <location>
        <begin position="48"/>
        <end position="94"/>
    </location>
</feature>
<evidence type="ECO:0000256" key="3">
    <source>
        <dbReference type="ARBA" id="ARBA00008226"/>
    </source>
</evidence>
<dbReference type="InterPro" id="IPR015807">
    <property type="entry name" value="His-tRNA-ligase"/>
</dbReference>
<evidence type="ECO:0000256" key="15">
    <source>
        <dbReference type="ARBA" id="ARBA00047639"/>
    </source>
</evidence>
<evidence type="ECO:0000256" key="14">
    <source>
        <dbReference type="ARBA" id="ARBA00030619"/>
    </source>
</evidence>
<keyword evidence="5" id="KW-0813">Transport</keyword>
<feature type="compositionally biased region" description="Low complexity" evidence="16">
    <location>
        <begin position="48"/>
        <end position="57"/>
    </location>
</feature>
<dbReference type="GO" id="GO:0006623">
    <property type="term" value="P:protein targeting to vacuole"/>
    <property type="evidence" value="ECO:0007669"/>
    <property type="project" value="TreeGrafter"/>
</dbReference>
<dbReference type="InterPro" id="IPR004154">
    <property type="entry name" value="Anticodon-bd"/>
</dbReference>
<sequence>MPAILNSSLFNFHHHPLFSTAVLSLRRHHLNVSLFSASRTTLRAYSTSSSSVPIESSANQNVRTGRSGSATSPPVEHDTAQKIDVNPPKGTRDFPPEDMRLRNWLFHHFREVSQQFGFEEVDFPVLESEALYIRKAGEEIRDQLYCFEDRGNRRVALRPELTPSLARLVIQKGKSVSLPLKWFAIGQCWRYERMTRGRRREHYQWNMDIIGVPDVTGEAELISSIITFFKRIGLTASDVGFKVSSRKVLQEVLRCYSVPENMFGRVCIIIDKIGKIPMDDIRKDLLSADMSEVAIEDLLQVLSLKSLAKLEEKLGASGEALSDLKQLFSLAEKYGYSEWLQFDASIVRGLAYYTGIVFEGFDREGKLRAICGGGRYDRLLSTFGGDDLPACGFGFGDAVIVELLKERGLLPELNLQVENIVCSLDQELQGAASAVATILREKGQSVDLVLENKPLKWVFKRAARINAHRLILVGKAEWQKGMVNVKTLSTAAKQQIDVMASPSLLDSLFQRSLEDLIKGLRLFVGDESSFISKAVDEIRREIKSTDQQTKATALQKLTYLHSIHGVDMSWAAFHAIELSSSQSFNFKRIAYLAASLSFDPSTTDVILLLTHQLRKDLQSPNSHEVSLALHALYFISTPDLARDLTPEVFTLLNSNKGSTRKKAIAIILRLFELYPDAVRVCFKRLVENLENSDPAIVSAVVGVFCELACKEPKSYLPLAPEFYKILADSRNNWLLIKVLKIFVKLAPLEPRLGKKLVEPICDHLKKTGAKSLAFECVRTIVSSFSEYDSAVRLAVEKIKEFLNEDDPNLKYLGLQALTIVAPKHLWAVMENKDFVIKSLSDADANIKLEALQLVLSMVYEDNVVDICKVLINYALKSDPEFCNEILGCILLTCSRNVYEIIVDFDWYVSLLGEMSRIPHCQKGEEIENQLVDIGMRVKDARPELVRVGRDLLIDPALLGNPFVHRILSAAAWVSGEYVRFSKNPSEIVEALLQPRTSLLPSSIKAVYIQSAFKVLTFYLHYSISTKGVISSASQGVADLMHGRVQENSQFVRTGPVADSDTDDGGLNPRMLHRSVRDVSVESFEDMSVAHEWLSSTSSKAEPITEESILNILDLVEITLGPLAGSHEVEILERSRNVLGLVELIREELPGFLVKREEDNDKGQKKTHEMIKLIAEAFSEELGPVSASSQERVPIPEGMVLNQSLDDLDAICGDLGLHIPTSFSLGKSISSEKDDVTMSDWQSKEEFESTESTSLLAEHRKRHGLYYLQSQKKEMVYDDYPPANDLKTGDNADDEADDLIKLTEQSLFSKKKVNQAKPRPVVVKLDDGDGPFIPAKKVESKDDLISGAVRDVLLGDEATTSSSRTRKSDKSSSKRRQKDKLDIDKSSGPKEDYKMMENSEQDNANLRRSKRHSRGKEKKHRSTAKDRDEHEEEDKQKVSHHHGKHKSRQRADGALTLAAQSPVIPDFLL</sequence>
<evidence type="ECO:0000256" key="7">
    <source>
        <dbReference type="ARBA" id="ARBA00022737"/>
    </source>
</evidence>
<proteinExistence type="inferred from homology"/>
<dbReference type="GO" id="GO:0010008">
    <property type="term" value="C:endosome membrane"/>
    <property type="evidence" value="ECO:0007669"/>
    <property type="project" value="TreeGrafter"/>
</dbReference>
<dbReference type="InterPro" id="IPR011989">
    <property type="entry name" value="ARM-like"/>
</dbReference>
<dbReference type="Proteomes" id="UP001234989">
    <property type="component" value="Chromosome 3"/>
</dbReference>
<keyword evidence="6" id="KW-0436">Ligase</keyword>
<keyword evidence="12" id="KW-0472">Membrane</keyword>
<dbReference type="EMBL" id="CP133614">
    <property type="protein sequence ID" value="WMV22161.1"/>
    <property type="molecule type" value="Genomic_DNA"/>
</dbReference>
<evidence type="ECO:0000256" key="9">
    <source>
        <dbReference type="ARBA" id="ARBA00022840"/>
    </source>
</evidence>
<keyword evidence="9" id="KW-0067">ATP-binding</keyword>
<protein>
    <recommendedName>
        <fullName evidence="4">histidine--tRNA ligase</fullName>
        <ecNumber evidence="4">6.1.1.21</ecNumber>
    </recommendedName>
    <alternativeName>
        <fullName evidence="14">Histidyl-tRNA synthetase</fullName>
    </alternativeName>
</protein>
<dbReference type="GO" id="GO:0004821">
    <property type="term" value="F:histidine-tRNA ligase activity"/>
    <property type="evidence" value="ECO:0007669"/>
    <property type="project" value="UniProtKB-EC"/>
</dbReference>
<evidence type="ECO:0000256" key="5">
    <source>
        <dbReference type="ARBA" id="ARBA00022448"/>
    </source>
</evidence>
<dbReference type="GO" id="GO:0005524">
    <property type="term" value="F:ATP binding"/>
    <property type="evidence" value="ECO:0007669"/>
    <property type="project" value="UniProtKB-KW"/>
</dbReference>
<dbReference type="PROSITE" id="PS50862">
    <property type="entry name" value="AA_TRNA_LIGASE_II"/>
    <property type="match status" value="1"/>
</dbReference>
<feature type="domain" description="Aminoacyl-transfer RNA synthetases class-II family profile" evidence="17">
    <location>
        <begin position="90"/>
        <end position="411"/>
    </location>
</feature>
<evidence type="ECO:0000313" key="19">
    <source>
        <dbReference type="Proteomes" id="UP001234989"/>
    </source>
</evidence>
<dbReference type="SUPFAM" id="SSF48371">
    <property type="entry name" value="ARM repeat"/>
    <property type="match status" value="1"/>
</dbReference>
<feature type="compositionally biased region" description="Polar residues" evidence="16">
    <location>
        <begin position="58"/>
        <end position="72"/>
    </location>
</feature>
<keyword evidence="19" id="KW-1185">Reference proteome</keyword>
<dbReference type="Pfam" id="PF13393">
    <property type="entry name" value="tRNA-synt_His"/>
    <property type="match status" value="1"/>
</dbReference>
<dbReference type="InterPro" id="IPR036621">
    <property type="entry name" value="Anticodon-bd_dom_sf"/>
</dbReference>
<feature type="compositionally biased region" description="Basic residues" evidence="16">
    <location>
        <begin position="1406"/>
        <end position="1421"/>
    </location>
</feature>
<keyword evidence="7" id="KW-0677">Repeat</keyword>